<evidence type="ECO:0008006" key="6">
    <source>
        <dbReference type="Google" id="ProtNLM"/>
    </source>
</evidence>
<dbReference type="Proteomes" id="UP001211907">
    <property type="component" value="Unassembled WGS sequence"/>
</dbReference>
<dbReference type="PANTHER" id="PTHR46270">
    <property type="entry name" value="ARMADILLO-TYPE FOLD-RELATED"/>
    <property type="match status" value="1"/>
</dbReference>
<protein>
    <recommendedName>
        <fullName evidence="6">TIR domain-containing protein</fullName>
    </recommendedName>
</protein>
<feature type="domain" description="DUF7779" evidence="3">
    <location>
        <begin position="437"/>
        <end position="523"/>
    </location>
</feature>
<organism evidence="4 5">
    <name type="scientific">Physocladia obscura</name>
    <dbReference type="NCBI Taxonomy" id="109957"/>
    <lineage>
        <taxon>Eukaryota</taxon>
        <taxon>Fungi</taxon>
        <taxon>Fungi incertae sedis</taxon>
        <taxon>Chytridiomycota</taxon>
        <taxon>Chytridiomycota incertae sedis</taxon>
        <taxon>Chytridiomycetes</taxon>
        <taxon>Chytridiales</taxon>
        <taxon>Chytriomycetaceae</taxon>
        <taxon>Physocladia</taxon>
    </lineage>
</organism>
<dbReference type="EMBL" id="JADGJH010003999">
    <property type="protein sequence ID" value="KAJ3087725.1"/>
    <property type="molecule type" value="Genomic_DNA"/>
</dbReference>
<dbReference type="GO" id="GO:0043531">
    <property type="term" value="F:ADP binding"/>
    <property type="evidence" value="ECO:0007669"/>
    <property type="project" value="InterPro"/>
</dbReference>
<gene>
    <name evidence="4" type="ORF">HK100_008254</name>
</gene>
<reference evidence="4" key="1">
    <citation type="submission" date="2020-05" db="EMBL/GenBank/DDBJ databases">
        <title>Phylogenomic resolution of chytrid fungi.</title>
        <authorList>
            <person name="Stajich J.E."/>
            <person name="Amses K."/>
            <person name="Simmons R."/>
            <person name="Seto K."/>
            <person name="Myers J."/>
            <person name="Bonds A."/>
            <person name="Quandt C.A."/>
            <person name="Barry K."/>
            <person name="Liu P."/>
            <person name="Grigoriev I."/>
            <person name="Longcore J.E."/>
            <person name="James T.Y."/>
        </authorList>
    </citation>
    <scope>NUCLEOTIDE SEQUENCE</scope>
    <source>
        <strain evidence="4">JEL0513</strain>
    </source>
</reference>
<dbReference type="InterPro" id="IPR000157">
    <property type="entry name" value="TIR_dom"/>
</dbReference>
<feature type="domain" description="TIR" evidence="2">
    <location>
        <begin position="42"/>
        <end position="147"/>
    </location>
</feature>
<dbReference type="SUPFAM" id="SSF52540">
    <property type="entry name" value="P-loop containing nucleoside triphosphate hydrolases"/>
    <property type="match status" value="1"/>
</dbReference>
<dbReference type="Gene3D" id="3.40.50.300">
    <property type="entry name" value="P-loop containing nucleotide triphosphate hydrolases"/>
    <property type="match status" value="1"/>
</dbReference>
<dbReference type="PANTHER" id="PTHR46270:SF2">
    <property type="entry name" value="TIR DOMAIN-CONTAINING PROTEIN"/>
    <property type="match status" value="1"/>
</dbReference>
<dbReference type="PRINTS" id="PR00364">
    <property type="entry name" value="DISEASERSIST"/>
</dbReference>
<comment type="caution">
    <text evidence="4">The sequence shown here is derived from an EMBL/GenBank/DDBJ whole genome shotgun (WGS) entry which is preliminary data.</text>
</comment>
<dbReference type="Gene3D" id="3.40.50.10140">
    <property type="entry name" value="Toll/interleukin-1 receptor homology (TIR) domain"/>
    <property type="match status" value="1"/>
</dbReference>
<name>A0AAD5XBL7_9FUNG</name>
<dbReference type="InterPro" id="IPR056681">
    <property type="entry name" value="DUF7779"/>
</dbReference>
<dbReference type="InterPro" id="IPR035897">
    <property type="entry name" value="Toll_tir_struct_dom_sf"/>
</dbReference>
<feature type="non-terminal residue" evidence="4">
    <location>
        <position position="1"/>
    </location>
</feature>
<dbReference type="Pfam" id="PF13676">
    <property type="entry name" value="TIR_2"/>
    <property type="match status" value="1"/>
</dbReference>
<evidence type="ECO:0000313" key="5">
    <source>
        <dbReference type="Proteomes" id="UP001211907"/>
    </source>
</evidence>
<dbReference type="SUPFAM" id="SSF52200">
    <property type="entry name" value="Toll/Interleukin receptor TIR domain"/>
    <property type="match status" value="1"/>
</dbReference>
<sequence>MNNLRSVSALPSQTPPAADSNAPEIVRTGTTANFTNRLAKLMISYCWNDKEVVHFVAQVLRDNNFEVWLDNTHMPVQINEAIPAAIDDADAVIAFISEDSVESRYCKQELNYANDRNKPIIPVRLTNSPTPGATDFLTAGKLYVPLHPSIWYNNTLRKEHLGYLIKNIASELKLLQTNPVTVNSLEPPVPGIATPPLPWSDPKHYIGREEIWHQLDSDFATGYLCILRGVGGSGKTFAACKYAHQRLQSGQNVAWLKCDSAQNAQSSYHEFAFAVSRFAQNTGKLADLYELPFNQVLTENVHNPIGSKFFIILDNVDHYSDVEHIVHAHITAKSQVLITTRYILTPAAETQALNSIQVTIPSEQACILFFASLENRKISQEDAKQITAACNQLPLRVHIAASYLSKVENQKKNKVTDDQIYPEVSLSIDSLSTSNIKAYSFLLLLAFLDPDAIYWTFIEEWLSTVHVWSNFSISWTDKKILPHAAEIDSCISQLENLALVTQTFQGKVLTIHRCIQAYVREKIYFLKSSTMIAQNLKKFYDSSITSQDRFRKSLFGNDVIGIAAYLATQTSLDLSADEFKIGASGAQAIADALQENKSLQSLNLR</sequence>
<evidence type="ECO:0000313" key="4">
    <source>
        <dbReference type="EMBL" id="KAJ3087725.1"/>
    </source>
</evidence>
<dbReference type="Gene3D" id="3.80.10.10">
    <property type="entry name" value="Ribonuclease Inhibitor"/>
    <property type="match status" value="1"/>
</dbReference>
<evidence type="ECO:0000256" key="1">
    <source>
        <dbReference type="SAM" id="MobiDB-lite"/>
    </source>
</evidence>
<dbReference type="GO" id="GO:0007165">
    <property type="term" value="P:signal transduction"/>
    <property type="evidence" value="ECO:0007669"/>
    <property type="project" value="InterPro"/>
</dbReference>
<dbReference type="InterPro" id="IPR027417">
    <property type="entry name" value="P-loop_NTPase"/>
</dbReference>
<keyword evidence="5" id="KW-1185">Reference proteome</keyword>
<dbReference type="Pfam" id="PF25000">
    <property type="entry name" value="DUF7779"/>
    <property type="match status" value="1"/>
</dbReference>
<evidence type="ECO:0000259" key="3">
    <source>
        <dbReference type="Pfam" id="PF25000"/>
    </source>
</evidence>
<feature type="compositionally biased region" description="Polar residues" evidence="1">
    <location>
        <begin position="1"/>
        <end position="12"/>
    </location>
</feature>
<dbReference type="InterPro" id="IPR032675">
    <property type="entry name" value="LRR_dom_sf"/>
</dbReference>
<dbReference type="AlphaFoldDB" id="A0AAD5XBL7"/>
<accession>A0AAD5XBL7</accession>
<proteinExistence type="predicted"/>
<evidence type="ECO:0000259" key="2">
    <source>
        <dbReference type="Pfam" id="PF13676"/>
    </source>
</evidence>
<feature type="region of interest" description="Disordered" evidence="1">
    <location>
        <begin position="1"/>
        <end position="23"/>
    </location>
</feature>